<keyword evidence="2 5" id="KW-0547">Nucleotide-binding</keyword>
<dbReference type="InterPro" id="IPR041546">
    <property type="entry name" value="ClpA/ClpB_AAA_lid"/>
</dbReference>
<dbReference type="InterPro" id="IPR027417">
    <property type="entry name" value="P-loop_NTPase"/>
</dbReference>
<evidence type="ECO:0000256" key="2">
    <source>
        <dbReference type="ARBA" id="ARBA00022741"/>
    </source>
</evidence>
<dbReference type="InterPro" id="IPR018368">
    <property type="entry name" value="ClpA/B_CS1"/>
</dbReference>
<dbReference type="InterPro" id="IPR028299">
    <property type="entry name" value="ClpA/B_CS2"/>
</dbReference>
<keyword evidence="1" id="KW-0677">Repeat</keyword>
<evidence type="ECO:0000313" key="9">
    <source>
        <dbReference type="Proteomes" id="UP000189956"/>
    </source>
</evidence>
<comment type="similarity">
    <text evidence="5">Belongs to the ClpA/ClpB family.</text>
</comment>
<keyword evidence="3 5" id="KW-0067">ATP-binding</keyword>
<dbReference type="PANTHER" id="PTHR11638">
    <property type="entry name" value="ATP-DEPENDENT CLP PROTEASE"/>
    <property type="match status" value="1"/>
</dbReference>
<feature type="compositionally biased region" description="Basic and acidic residues" evidence="6">
    <location>
        <begin position="1"/>
        <end position="12"/>
    </location>
</feature>
<dbReference type="Gene3D" id="4.10.860.10">
    <property type="entry name" value="UVR domain"/>
    <property type="match status" value="1"/>
</dbReference>
<dbReference type="CDD" id="cd00009">
    <property type="entry name" value="AAA"/>
    <property type="match status" value="1"/>
</dbReference>
<dbReference type="Proteomes" id="UP000189956">
    <property type="component" value="Unassembled WGS sequence"/>
</dbReference>
<evidence type="ECO:0000256" key="5">
    <source>
        <dbReference type="RuleBase" id="RU004432"/>
    </source>
</evidence>
<feature type="compositionally biased region" description="Basic and acidic residues" evidence="6">
    <location>
        <begin position="34"/>
        <end position="60"/>
    </location>
</feature>
<evidence type="ECO:0000256" key="6">
    <source>
        <dbReference type="SAM" id="MobiDB-lite"/>
    </source>
</evidence>
<dbReference type="GO" id="GO:0005524">
    <property type="term" value="F:ATP binding"/>
    <property type="evidence" value="ECO:0007669"/>
    <property type="project" value="UniProtKB-KW"/>
</dbReference>
<dbReference type="InterPro" id="IPR003593">
    <property type="entry name" value="AAA+_ATPase"/>
</dbReference>
<evidence type="ECO:0000256" key="1">
    <source>
        <dbReference type="ARBA" id="ARBA00022737"/>
    </source>
</evidence>
<sequence>MIEKDTYNDDMRMSTPQPFKEDNPEENWGDELLNNDKKEKKPTEDKTDKAPKEKGKKDTPMLDAYGVSINDAARSGKLDPVYGREDEMMRIAQILCRKKKNNPILLGDPGVGKTAIVEALAQRIEEKKVPIALMDKKIVSLDLASLVAGSMYRGQFEERLKTVISELKEHPEIILYIDEIHTIMGSGNPEGGLDAANILKPALARGEVRCIGATTMEEYRKSIEKDGAMDRRFQKVVVAATDEAETLNILRRLRPTYEKFHKVKYTDEALEACVKLTARYVTERQFPDKAIDALDESGAHTFIMHQAEPTRISDLEERLKTVHEAKLLAVKNLDYELATKYRDEEKVAREELDKYIEDLKNGVETAAPLIVDVDTVEKVVSLSTGLPLESLTRDDLKNLSGLSERLSARVIGQDHVVSDISSAIQRNKVGLRNPSRPIGTFLFLGSSGVGKTHLSKQIARELFGSENALIRVDMSEFMERHAVSRLIGAPPGYVGYNEGGELTEKVLRKPYSVVLFDEIEKANPEVHNLLLQLLDDGILTDSTGRRVNFKNTIIIMTSNVGTRQLKDFGDGIGFRDADTYDPSGVSQAVIQKALKRSFSPEFLNRIDRIVTFNALGSDDIRKIVDLELGDLDKRLEQLNITVSYTDATKTFLAEKGYDPQYGARPLRRAIAKYVEDLITQEILDGNVRHGGAYIVDISHEGGEQGLRVIAPELSLS</sequence>
<dbReference type="Pfam" id="PF07724">
    <property type="entry name" value="AAA_2"/>
    <property type="match status" value="1"/>
</dbReference>
<dbReference type="Gene3D" id="1.10.8.60">
    <property type="match status" value="2"/>
</dbReference>
<dbReference type="InterPro" id="IPR050130">
    <property type="entry name" value="ClpA_ClpB"/>
</dbReference>
<dbReference type="AlphaFoldDB" id="A0A1T4JQD2"/>
<dbReference type="SMART" id="SM00382">
    <property type="entry name" value="AAA"/>
    <property type="match status" value="2"/>
</dbReference>
<name>A0A1T4JQD2_PORCN</name>
<dbReference type="PROSITE" id="PS50151">
    <property type="entry name" value="UVR"/>
    <property type="match status" value="1"/>
</dbReference>
<gene>
    <name evidence="8" type="ORF">SAMN02745205_00271</name>
</gene>
<evidence type="ECO:0000256" key="3">
    <source>
        <dbReference type="ARBA" id="ARBA00022840"/>
    </source>
</evidence>
<dbReference type="GO" id="GO:0006508">
    <property type="term" value="P:proteolysis"/>
    <property type="evidence" value="ECO:0007669"/>
    <property type="project" value="UniProtKB-KW"/>
</dbReference>
<dbReference type="Pfam" id="PF00004">
    <property type="entry name" value="AAA"/>
    <property type="match status" value="1"/>
</dbReference>
<feature type="domain" description="UVR" evidence="7">
    <location>
        <begin position="316"/>
        <end position="351"/>
    </location>
</feature>
<dbReference type="CDD" id="cd19499">
    <property type="entry name" value="RecA-like_ClpB_Hsp104-like"/>
    <property type="match status" value="1"/>
</dbReference>
<dbReference type="InterPro" id="IPR001943">
    <property type="entry name" value="UVR_dom"/>
</dbReference>
<dbReference type="GO" id="GO:0008233">
    <property type="term" value="F:peptidase activity"/>
    <property type="evidence" value="ECO:0007669"/>
    <property type="project" value="UniProtKB-KW"/>
</dbReference>
<dbReference type="Pfam" id="PF10431">
    <property type="entry name" value="ClpB_D2-small"/>
    <property type="match status" value="1"/>
</dbReference>
<dbReference type="PRINTS" id="PR00300">
    <property type="entry name" value="CLPPROTEASEA"/>
</dbReference>
<dbReference type="GO" id="GO:0016887">
    <property type="term" value="F:ATP hydrolysis activity"/>
    <property type="evidence" value="ECO:0007669"/>
    <property type="project" value="InterPro"/>
</dbReference>
<dbReference type="FunFam" id="3.40.50.300:FF:000025">
    <property type="entry name" value="ATP-dependent Clp protease subunit"/>
    <property type="match status" value="1"/>
</dbReference>
<dbReference type="GO" id="GO:0034605">
    <property type="term" value="P:cellular response to heat"/>
    <property type="evidence" value="ECO:0007669"/>
    <property type="project" value="TreeGrafter"/>
</dbReference>
<reference evidence="8 9" key="1">
    <citation type="submission" date="2017-02" db="EMBL/GenBank/DDBJ databases">
        <authorList>
            <person name="Peterson S.W."/>
        </authorList>
    </citation>
    <scope>NUCLEOTIDE SEQUENCE [LARGE SCALE GENOMIC DNA]</scope>
    <source>
        <strain evidence="8 9">ATCC 700135</strain>
    </source>
</reference>
<dbReference type="InterPro" id="IPR001270">
    <property type="entry name" value="ClpA/B"/>
</dbReference>
<dbReference type="PANTHER" id="PTHR11638:SF18">
    <property type="entry name" value="HEAT SHOCK PROTEIN 104"/>
    <property type="match status" value="1"/>
</dbReference>
<dbReference type="PROSITE" id="PS00871">
    <property type="entry name" value="CLPAB_2"/>
    <property type="match status" value="1"/>
</dbReference>
<dbReference type="Pfam" id="PF17871">
    <property type="entry name" value="AAA_lid_9"/>
    <property type="match status" value="1"/>
</dbReference>
<dbReference type="EMBL" id="FUWL01000003">
    <property type="protein sequence ID" value="SJZ32295.1"/>
    <property type="molecule type" value="Genomic_DNA"/>
</dbReference>
<dbReference type="RefSeq" id="WP_052095376.1">
    <property type="nucleotide sequence ID" value="NZ_FUWL01000003.1"/>
</dbReference>
<dbReference type="InterPro" id="IPR019489">
    <property type="entry name" value="Clp_ATPase_C"/>
</dbReference>
<evidence type="ECO:0000259" key="7">
    <source>
        <dbReference type="PROSITE" id="PS50151"/>
    </source>
</evidence>
<protein>
    <submittedName>
        <fullName evidence="8">ATP-dependent Clp protease ATP-binding subunit ClpC</fullName>
    </submittedName>
</protein>
<keyword evidence="4 5" id="KW-0143">Chaperone</keyword>
<proteinExistence type="inferred from homology"/>
<dbReference type="SUPFAM" id="SSF52540">
    <property type="entry name" value="P-loop containing nucleoside triphosphate hydrolases"/>
    <property type="match status" value="2"/>
</dbReference>
<evidence type="ECO:0000313" key="8">
    <source>
        <dbReference type="EMBL" id="SJZ32295.1"/>
    </source>
</evidence>
<dbReference type="GO" id="GO:0005737">
    <property type="term" value="C:cytoplasm"/>
    <property type="evidence" value="ECO:0007669"/>
    <property type="project" value="TreeGrafter"/>
</dbReference>
<organism evidence="8 9">
    <name type="scientific">Porphyromonas cangingivalis</name>
    <dbReference type="NCBI Taxonomy" id="36874"/>
    <lineage>
        <taxon>Bacteria</taxon>
        <taxon>Pseudomonadati</taxon>
        <taxon>Bacteroidota</taxon>
        <taxon>Bacteroidia</taxon>
        <taxon>Bacteroidales</taxon>
        <taxon>Porphyromonadaceae</taxon>
        <taxon>Porphyromonas</taxon>
    </lineage>
</organism>
<keyword evidence="8" id="KW-0378">Hydrolase</keyword>
<dbReference type="PROSITE" id="PS00870">
    <property type="entry name" value="CLPAB_1"/>
    <property type="match status" value="1"/>
</dbReference>
<dbReference type="SMART" id="SM01086">
    <property type="entry name" value="ClpB_D2-small"/>
    <property type="match status" value="1"/>
</dbReference>
<feature type="region of interest" description="Disordered" evidence="6">
    <location>
        <begin position="1"/>
        <end position="65"/>
    </location>
</feature>
<dbReference type="Gene3D" id="3.40.50.300">
    <property type="entry name" value="P-loop containing nucleotide triphosphate hydrolases"/>
    <property type="match status" value="2"/>
</dbReference>
<dbReference type="InterPro" id="IPR003959">
    <property type="entry name" value="ATPase_AAA_core"/>
</dbReference>
<keyword evidence="8" id="KW-0645">Protease</keyword>
<evidence type="ECO:0000256" key="4">
    <source>
        <dbReference type="ARBA" id="ARBA00023186"/>
    </source>
</evidence>
<accession>A0A1T4JQD2</accession>